<name>A0AAW8DDZ6_9MICC</name>
<gene>
    <name evidence="11" type="ORF">J2S90_000339</name>
    <name evidence="12" type="ORF">J2S93_001364</name>
</gene>
<feature type="transmembrane region" description="Helical" evidence="8">
    <location>
        <begin position="458"/>
        <end position="478"/>
    </location>
</feature>
<evidence type="ECO:0000256" key="6">
    <source>
        <dbReference type="ARBA" id="ARBA00022989"/>
    </source>
</evidence>
<evidence type="ECO:0000256" key="5">
    <source>
        <dbReference type="ARBA" id="ARBA00022692"/>
    </source>
</evidence>
<dbReference type="Proteomes" id="UP001230951">
    <property type="component" value="Unassembled WGS sequence"/>
</dbReference>
<feature type="transmembrane region" description="Helical" evidence="8">
    <location>
        <begin position="344"/>
        <end position="365"/>
    </location>
</feature>
<evidence type="ECO:0000256" key="8">
    <source>
        <dbReference type="SAM" id="Phobius"/>
    </source>
</evidence>
<evidence type="ECO:0000256" key="2">
    <source>
        <dbReference type="ARBA" id="ARBA00022475"/>
    </source>
</evidence>
<evidence type="ECO:0000313" key="13">
    <source>
        <dbReference type="Proteomes" id="UP001230951"/>
    </source>
</evidence>
<dbReference type="RefSeq" id="WP_306958958.1">
    <property type="nucleotide sequence ID" value="NZ_JAUSRG010000001.1"/>
</dbReference>
<feature type="transmembrane region" description="Helical" evidence="8">
    <location>
        <begin position="203"/>
        <end position="220"/>
    </location>
</feature>
<dbReference type="EMBL" id="JAUSRG010000001">
    <property type="protein sequence ID" value="MDP9903399.1"/>
    <property type="molecule type" value="Genomic_DNA"/>
</dbReference>
<dbReference type="InterPro" id="IPR050297">
    <property type="entry name" value="LipidA_mod_glycosyltrf_83"/>
</dbReference>
<feature type="transmembrane region" description="Helical" evidence="8">
    <location>
        <begin position="316"/>
        <end position="335"/>
    </location>
</feature>
<keyword evidence="4 11" id="KW-0808">Transferase</keyword>
<evidence type="ECO:0000256" key="7">
    <source>
        <dbReference type="ARBA" id="ARBA00023136"/>
    </source>
</evidence>
<evidence type="ECO:0000256" key="4">
    <source>
        <dbReference type="ARBA" id="ARBA00022679"/>
    </source>
</evidence>
<dbReference type="GO" id="GO:0009103">
    <property type="term" value="P:lipopolysaccharide biosynthetic process"/>
    <property type="evidence" value="ECO:0007669"/>
    <property type="project" value="UniProtKB-ARBA"/>
</dbReference>
<evidence type="ECO:0000313" key="14">
    <source>
        <dbReference type="Proteomes" id="UP001242995"/>
    </source>
</evidence>
<dbReference type="PANTHER" id="PTHR33908">
    <property type="entry name" value="MANNOSYLTRANSFERASE YKCB-RELATED"/>
    <property type="match status" value="1"/>
</dbReference>
<feature type="transmembrane region" description="Helical" evidence="8">
    <location>
        <begin position="27"/>
        <end position="45"/>
    </location>
</feature>
<comment type="caution">
    <text evidence="11">The sequence shown here is derived from an EMBL/GenBank/DDBJ whole genome shotgun (WGS) entry which is preliminary data.</text>
</comment>
<keyword evidence="6 8" id="KW-1133">Transmembrane helix</keyword>
<comment type="subcellular location">
    <subcellularLocation>
        <location evidence="1">Cell membrane</location>
        <topology evidence="1">Multi-pass membrane protein</topology>
    </subcellularLocation>
</comment>
<dbReference type="PANTHER" id="PTHR33908:SF3">
    <property type="entry name" value="UNDECAPRENYL PHOSPHATE-ALPHA-4-AMINO-4-DEOXY-L-ARABINOSE ARABINOSYL TRANSFERASE"/>
    <property type="match status" value="1"/>
</dbReference>
<proteinExistence type="predicted"/>
<protein>
    <submittedName>
        <fullName evidence="11">4-amino-4-deoxy-L-arabinose transferase-like glycosyltransferase</fullName>
    </submittedName>
</protein>
<feature type="transmembrane region" description="Helical" evidence="8">
    <location>
        <begin position="227"/>
        <end position="246"/>
    </location>
</feature>
<organism evidence="11 14">
    <name type="scientific">Arthrobacter bambusae</name>
    <dbReference type="NCBI Taxonomy" id="1338426"/>
    <lineage>
        <taxon>Bacteria</taxon>
        <taxon>Bacillati</taxon>
        <taxon>Actinomycetota</taxon>
        <taxon>Actinomycetes</taxon>
        <taxon>Micrococcales</taxon>
        <taxon>Micrococcaceae</taxon>
        <taxon>Arthrobacter</taxon>
    </lineage>
</organism>
<evidence type="ECO:0000256" key="3">
    <source>
        <dbReference type="ARBA" id="ARBA00022676"/>
    </source>
</evidence>
<dbReference type="InterPro" id="IPR038731">
    <property type="entry name" value="RgtA/B/C-like"/>
</dbReference>
<dbReference type="GO" id="GO:0010041">
    <property type="term" value="P:response to iron(III) ion"/>
    <property type="evidence" value="ECO:0007669"/>
    <property type="project" value="TreeGrafter"/>
</dbReference>
<dbReference type="AlphaFoldDB" id="A0AAW8DDZ6"/>
<dbReference type="Pfam" id="PF13231">
    <property type="entry name" value="PMT_2"/>
    <property type="match status" value="1"/>
</dbReference>
<keyword evidence="5 8" id="KW-0812">Transmembrane</keyword>
<feature type="transmembrane region" description="Helical" evidence="8">
    <location>
        <begin position="371"/>
        <end position="392"/>
    </location>
</feature>
<dbReference type="GO" id="GO:0005886">
    <property type="term" value="C:plasma membrane"/>
    <property type="evidence" value="ECO:0007669"/>
    <property type="project" value="UniProtKB-SubCell"/>
</dbReference>
<feature type="transmembrane region" description="Helical" evidence="8">
    <location>
        <begin position="399"/>
        <end position="419"/>
    </location>
</feature>
<feature type="transmembrane region" description="Helical" evidence="8">
    <location>
        <begin position="106"/>
        <end position="126"/>
    </location>
</feature>
<dbReference type="GO" id="GO:0016763">
    <property type="term" value="F:pentosyltransferase activity"/>
    <property type="evidence" value="ECO:0007669"/>
    <property type="project" value="TreeGrafter"/>
</dbReference>
<keyword evidence="7 8" id="KW-0472">Membrane</keyword>
<keyword evidence="13" id="KW-1185">Reference proteome</keyword>
<dbReference type="Pfam" id="PF24878">
    <property type="entry name" value="YkcB_C"/>
    <property type="match status" value="1"/>
</dbReference>
<keyword evidence="3" id="KW-0328">Glycosyltransferase</keyword>
<dbReference type="Proteomes" id="UP001242995">
    <property type="component" value="Unassembled WGS sequence"/>
</dbReference>
<dbReference type="InterPro" id="IPR056785">
    <property type="entry name" value="YkcA/B-like_C"/>
</dbReference>
<evidence type="ECO:0000313" key="11">
    <source>
        <dbReference type="EMBL" id="MDP9903399.1"/>
    </source>
</evidence>
<reference evidence="11 13" key="1">
    <citation type="submission" date="2023-07" db="EMBL/GenBank/DDBJ databases">
        <title>Sorghum-associated microbial communities from plants grown in Nebraska, USA.</title>
        <authorList>
            <person name="Schachtman D."/>
        </authorList>
    </citation>
    <scope>NUCLEOTIDE SEQUENCE</scope>
    <source>
        <strain evidence="11">DS1006</strain>
        <strain evidence="12 13">DS1016</strain>
    </source>
</reference>
<evidence type="ECO:0000256" key="1">
    <source>
        <dbReference type="ARBA" id="ARBA00004651"/>
    </source>
</evidence>
<feature type="transmembrane region" description="Helical" evidence="8">
    <location>
        <begin position="425"/>
        <end position="446"/>
    </location>
</feature>
<feature type="domain" description="Putative mannosyltransferase YkcA/B-like C-terminal" evidence="10">
    <location>
        <begin position="528"/>
        <end position="615"/>
    </location>
</feature>
<sequence length="638" mass="68781">MSESTASRTRRQPTGFAVRSPTPVARWEKVTIAVFLLSTAFFYLWKLDQNGWANAFYSAAVQSGEHGFTAFFFGSSDWGNSVTVDKPPLSLWVMGLSVRLLGLNSWGLLVPQVIITLSSTLLIFVLTRRYFPAVAALIAAMVFAFTPITVLLARYNNPDPLMVLLMIAALYAGIRASETGKLKPLILAGGLLALGFLTKQLQAFLVLPAIAMVFLLFARLSWRKRFLGLALAGCVMAAGSMAWPLAVDLTPVQSRPFVGGSTSNSMIELTLGYNGIDRVVQHADDPSLSLIPQEFRGMGTDAGFFRLINLNYGQEIGWLLMPALLSCMAITWAVATRRFERNEAILSSAAVVWFVTTYLVLSFMSQGFHSYYSSSLAPPLALCVGIGARLLLSGAKTALGRILTTAALVASFIFANAMWKIGEGYPEWLGTAVLFAGLLLAAASGVRPPWPWLGRSTVAVTIGALLIGPVFCSFLTVGSPQSGSNPLSGGISRNPNTLSRFLDGVRKQEPAWAYGIAIGNNPGQAILEKLQNAPSRCTWAAATYPAQTAARFQLASNRPIMPLGGFAAVDPSPTLNKFRDWVAAGQICYLVEQPEQLKVPGNSQELTAIQNWVAATFHSDVTDGTTVYDLGNPLESSR</sequence>
<accession>A0AAW8DDZ6</accession>
<evidence type="ECO:0000259" key="10">
    <source>
        <dbReference type="Pfam" id="PF24878"/>
    </source>
</evidence>
<feature type="transmembrane region" description="Helical" evidence="8">
    <location>
        <begin position="133"/>
        <end position="155"/>
    </location>
</feature>
<dbReference type="EMBL" id="JAUSTF010000002">
    <property type="protein sequence ID" value="MDQ0179948.1"/>
    <property type="molecule type" value="Genomic_DNA"/>
</dbReference>
<keyword evidence="2" id="KW-1003">Cell membrane</keyword>
<feature type="domain" description="Glycosyltransferase RgtA/B/C/D-like" evidence="9">
    <location>
        <begin position="85"/>
        <end position="236"/>
    </location>
</feature>
<evidence type="ECO:0000259" key="9">
    <source>
        <dbReference type="Pfam" id="PF13231"/>
    </source>
</evidence>
<evidence type="ECO:0000313" key="12">
    <source>
        <dbReference type="EMBL" id="MDQ0179948.1"/>
    </source>
</evidence>